<name>A0AAF0ZDN3_9CHRO</name>
<accession>A0AAF0ZDN3</accession>
<feature type="coiled-coil region" evidence="1">
    <location>
        <begin position="349"/>
        <end position="376"/>
    </location>
</feature>
<dbReference type="EMBL" id="CP138348">
    <property type="protein sequence ID" value="WPF88393.1"/>
    <property type="molecule type" value="Genomic_DNA"/>
</dbReference>
<reference evidence="3" key="1">
    <citation type="submission" date="2023-11" db="EMBL/GenBank/DDBJ databases">
        <title>Genome sequence of Cyanobacterium aponinum BCRC AL20115.</title>
        <authorList>
            <person name="Chang H.-Y."/>
            <person name="Lin K.-M."/>
            <person name="Hsueh H.-T."/>
            <person name="Chu H.-A."/>
            <person name="Kuo C.-H."/>
        </authorList>
    </citation>
    <scope>NUCLEOTIDE SEQUENCE</scope>
    <source>
        <strain evidence="3">AL20115</strain>
    </source>
</reference>
<evidence type="ECO:0000259" key="2">
    <source>
        <dbReference type="Pfam" id="PF00535"/>
    </source>
</evidence>
<dbReference type="InterPro" id="IPR001173">
    <property type="entry name" value="Glyco_trans_2-like"/>
</dbReference>
<dbReference type="Gene3D" id="3.90.550.10">
    <property type="entry name" value="Spore Coat Polysaccharide Biosynthesis Protein SpsA, Chain A"/>
    <property type="match status" value="1"/>
</dbReference>
<dbReference type="RefSeq" id="WP_320001456.1">
    <property type="nucleotide sequence ID" value="NZ_CP138348.1"/>
</dbReference>
<dbReference type="Pfam" id="PF20706">
    <property type="entry name" value="GT4-conflict"/>
    <property type="match status" value="1"/>
</dbReference>
<dbReference type="SUPFAM" id="SSF53756">
    <property type="entry name" value="UDP-Glycosyltransferase/glycogen phosphorylase"/>
    <property type="match status" value="1"/>
</dbReference>
<dbReference type="GO" id="GO:0016758">
    <property type="term" value="F:hexosyltransferase activity"/>
    <property type="evidence" value="ECO:0007669"/>
    <property type="project" value="UniProtKB-ARBA"/>
</dbReference>
<dbReference type="Pfam" id="PF00535">
    <property type="entry name" value="Glycos_transf_2"/>
    <property type="match status" value="1"/>
</dbReference>
<dbReference type="EC" id="2.4.-.-" evidence="3"/>
<organism evidence="3">
    <name type="scientific">Cyanobacterium aponinum AL20115</name>
    <dbReference type="NCBI Taxonomy" id="3090662"/>
    <lineage>
        <taxon>Bacteria</taxon>
        <taxon>Bacillati</taxon>
        <taxon>Cyanobacteriota</taxon>
        <taxon>Cyanophyceae</taxon>
        <taxon>Oscillatoriophycideae</taxon>
        <taxon>Chroococcales</taxon>
        <taxon>Geminocystaceae</taxon>
        <taxon>Cyanobacterium</taxon>
    </lineage>
</organism>
<dbReference type="PANTHER" id="PTHR22916">
    <property type="entry name" value="GLYCOSYLTRANSFERASE"/>
    <property type="match status" value="1"/>
</dbReference>
<keyword evidence="3" id="KW-0808">Transferase</keyword>
<sequence length="990" mass="115747">MKILIADFDLFKKIGGGQTFYRQIIEKNPHLEFYYLINQENTNNPRPKNANPIPYQPIYEINDLNYYLNVNPPRWTYRSFTLASNIANSVKGYEFDVVDAPDYEQYTLFLRPALEYHGVKCNKVALSLHGKISTTLRMDWFGSNEVNIPLDLEEKMQFKTADIRYGISKSYLQEWRELVNVKSHYFNPLHFIDLPKPQPLKNIDKKANLYFIGRTEKRKGADIFVNLVWWLSPHNYSEATIIGPHSYSEFGQSSQDLLQEMINKRLVNIEIQSSKPREELKQIFAQPAIIFLPSRYDTLNLLALESLFSGCPTAIGSGAGVCQFLEENFPQLPWIKIDVENTYECLPKLADVLENYQEYREKLNQALIDIDTSTNDPNLTEIYQADSNVEKDTALELKQWYLQLIDYWQHRPENKNIIKNNATKLMQKVVRPTVSKLKNKANNYAENNRASQLIKSPFLASQYHKVFTLSEQTELEIEKKLQQVWNFVETVEPEAKGIKGKIQSAFRIDRVRVWREIARLERMRNNDLVAATYLLRSMRTLGYDKFNELPYVLKILEEKGFKSEAKATEVMFKDINQQTENALDFLNTTYTNLLKYDREEYEIIDDRRDKNSYKVSVIVSLYNAAPKLPLFLRVLAQQTLAKTGDMEVILMDSGSPDEEYQVFLALADQLKLPIVYFRSHQRETIQKAWNRAILEVRSHYITFLGVDETIIPECLEVLAEELDKDEETDWVIAHSLVTEVDLQGNHFQDIMLYNRANYDQNLEYLETCYLSLVGGLYRKNIHDKYGYYDPTYRGAGDTEFKNRVLPHIKTKMVNRVLGLFWNYPDARTTQSPMAEVEDIRAWYLHRSLGGVKYAFANKNPDVVEEFLYHALAYRKSYCGHISSDIEYAYNLCQFLAEIKPTSPLLQFKPSIEQLLTAYRQLDWLENTETFTATKTLWKTRQLAKNTEDLHRKIALKLGNGNFNPNYDIFHDNRHEQHANLWKTELSLINR</sequence>
<keyword evidence="1" id="KW-0175">Coiled coil</keyword>
<protein>
    <submittedName>
        <fullName evidence="3">Glycosyltransferase</fullName>
        <ecNumber evidence="3">2.4.-.-</ecNumber>
    </submittedName>
</protein>
<gene>
    <name evidence="3" type="ORF">SAY89_16590</name>
</gene>
<keyword evidence="3" id="KW-0328">Glycosyltransferase</keyword>
<dbReference type="InterPro" id="IPR029044">
    <property type="entry name" value="Nucleotide-diphossugar_trans"/>
</dbReference>
<evidence type="ECO:0000256" key="1">
    <source>
        <dbReference type="SAM" id="Coils"/>
    </source>
</evidence>
<dbReference type="PANTHER" id="PTHR22916:SF3">
    <property type="entry name" value="UDP-GLCNAC:BETAGAL BETA-1,3-N-ACETYLGLUCOSAMINYLTRANSFERASE-LIKE PROTEIN 1"/>
    <property type="match status" value="1"/>
</dbReference>
<proteinExistence type="predicted"/>
<evidence type="ECO:0000313" key="3">
    <source>
        <dbReference type="EMBL" id="WPF88393.1"/>
    </source>
</evidence>
<dbReference type="SUPFAM" id="SSF53448">
    <property type="entry name" value="Nucleotide-diphospho-sugar transferases"/>
    <property type="match status" value="1"/>
</dbReference>
<dbReference type="Gene3D" id="3.40.50.2000">
    <property type="entry name" value="Glycogen Phosphorylase B"/>
    <property type="match status" value="2"/>
</dbReference>
<dbReference type="AlphaFoldDB" id="A0AAF0ZDN3"/>
<feature type="domain" description="Glycosyltransferase 2-like" evidence="2">
    <location>
        <begin position="616"/>
        <end position="785"/>
    </location>
</feature>